<comment type="pathway">
    <text evidence="3">Protein modification; protein ubiquitination.</text>
</comment>
<dbReference type="SUPFAM" id="SSF57850">
    <property type="entry name" value="RING/U-box"/>
    <property type="match status" value="1"/>
</dbReference>
<dbReference type="PANTHER" id="PTHR22763:SF162">
    <property type="entry name" value="TRANSMEMBRANE E3 UBIQUITIN-PROTEIN LIGASE 1"/>
    <property type="match status" value="1"/>
</dbReference>
<comment type="catalytic activity">
    <reaction evidence="1">
        <text>S-ubiquitinyl-[E2 ubiquitin-conjugating enzyme]-L-cysteine + [acceptor protein]-L-lysine = [E2 ubiquitin-conjugating enzyme]-L-cysteine + N(6)-ubiquitinyl-[acceptor protein]-L-lysine.</text>
        <dbReference type="EC" id="2.3.2.27"/>
    </reaction>
</comment>
<evidence type="ECO:0000256" key="1">
    <source>
        <dbReference type="ARBA" id="ARBA00000900"/>
    </source>
</evidence>
<dbReference type="HOGENOM" id="CLU_014026_0_0_1"/>
<keyword evidence="8" id="KW-0732">Signal</keyword>
<dbReference type="InterPro" id="IPR021319">
    <property type="entry name" value="DUF2921"/>
</dbReference>
<feature type="transmembrane region" description="Helical" evidence="15">
    <location>
        <begin position="21"/>
        <end position="37"/>
    </location>
</feature>
<evidence type="ECO:0000256" key="10">
    <source>
        <dbReference type="ARBA" id="ARBA00022786"/>
    </source>
</evidence>
<reference evidence="17" key="1">
    <citation type="submission" date="2011-04" db="EMBL/GenBank/DDBJ databases">
        <title>Evolution of plant cell wall degrading machinery underlies the functional diversity of forest fungi.</title>
        <authorList>
            <consortium name="US DOE Joint Genome Institute (JGI-PGF)"/>
            <person name="Eastwood D.C."/>
            <person name="Floudas D."/>
            <person name="Binder M."/>
            <person name="Majcherczyk A."/>
            <person name="Schneider P."/>
            <person name="Aerts A."/>
            <person name="Asiegbu F.O."/>
            <person name="Baker S.E."/>
            <person name="Barry K."/>
            <person name="Bendiksby M."/>
            <person name="Blumentritt M."/>
            <person name="Coutinho P.M."/>
            <person name="Cullen D."/>
            <person name="Cullen D."/>
            <person name="Gathman A."/>
            <person name="Goodell B."/>
            <person name="Henrissat B."/>
            <person name="Ihrmark K."/>
            <person name="Kauserud H."/>
            <person name="Kohler A."/>
            <person name="LaButti K."/>
            <person name="Lapidus A."/>
            <person name="Lavin J.L."/>
            <person name="Lee Y.-H."/>
            <person name="Lindquist E."/>
            <person name="Lilly W."/>
            <person name="Lucas S."/>
            <person name="Morin E."/>
            <person name="Murat C."/>
            <person name="Oguiza J.A."/>
            <person name="Park J."/>
            <person name="Pisabarro A.G."/>
            <person name="Riley R."/>
            <person name="Rosling A."/>
            <person name="Salamov A."/>
            <person name="Schmidt O."/>
            <person name="Schmutz J."/>
            <person name="Skrede I."/>
            <person name="Stenlid J."/>
            <person name="Wiebenga A."/>
            <person name="Xie X."/>
            <person name="Kues U."/>
            <person name="Hibbett D.S."/>
            <person name="Hoffmeister D."/>
            <person name="Hogberg N."/>
            <person name="Martin F."/>
            <person name="Grigoriev I.V."/>
            <person name="Watkinson S.C."/>
        </authorList>
    </citation>
    <scope>NUCLEOTIDE SEQUENCE</scope>
    <source>
        <strain evidence="17">S7.9</strain>
    </source>
</reference>
<protein>
    <recommendedName>
        <fullName evidence="4">RING-type E3 ubiquitin transferase</fullName>
        <ecNumber evidence="4">2.3.2.27</ecNumber>
    </recommendedName>
</protein>
<feature type="transmembrane region" description="Helical" evidence="15">
    <location>
        <begin position="568"/>
        <end position="585"/>
    </location>
</feature>
<dbReference type="InterPro" id="IPR050731">
    <property type="entry name" value="HRD1_E3_ubiq-ligases"/>
</dbReference>
<feature type="region of interest" description="Disordered" evidence="14">
    <location>
        <begin position="460"/>
        <end position="494"/>
    </location>
</feature>
<dbReference type="EC" id="2.3.2.27" evidence="4"/>
<dbReference type="PANTHER" id="PTHR22763">
    <property type="entry name" value="RING ZINC FINGER PROTEIN"/>
    <property type="match status" value="1"/>
</dbReference>
<dbReference type="Gene3D" id="3.30.40.10">
    <property type="entry name" value="Zinc/RING finger domain, C3HC4 (zinc finger)"/>
    <property type="match status" value="1"/>
</dbReference>
<keyword evidence="9" id="KW-0863">Zinc-finger</keyword>
<dbReference type="GO" id="GO:0008270">
    <property type="term" value="F:zinc ion binding"/>
    <property type="evidence" value="ECO:0007669"/>
    <property type="project" value="UniProtKB-KW"/>
</dbReference>
<feature type="transmembrane region" description="Helical" evidence="15">
    <location>
        <begin position="513"/>
        <end position="531"/>
    </location>
</feature>
<accession>F8P8L3</accession>
<gene>
    <name evidence="17" type="ORF">SERLADRAFT_363525</name>
</gene>
<evidence type="ECO:0000256" key="9">
    <source>
        <dbReference type="ARBA" id="ARBA00022771"/>
    </source>
</evidence>
<dbReference type="GeneID" id="18809990"/>
<dbReference type="OrthoDB" id="9984778at2759"/>
<evidence type="ECO:0000259" key="16">
    <source>
        <dbReference type="Pfam" id="PF11145"/>
    </source>
</evidence>
<dbReference type="InterPro" id="IPR013083">
    <property type="entry name" value="Znf_RING/FYVE/PHD"/>
</dbReference>
<evidence type="ECO:0000256" key="14">
    <source>
        <dbReference type="SAM" id="MobiDB-lite"/>
    </source>
</evidence>
<organism>
    <name type="scientific">Serpula lacrymans var. lacrymans (strain S7.9)</name>
    <name type="common">Dry rot fungus</name>
    <dbReference type="NCBI Taxonomy" id="578457"/>
    <lineage>
        <taxon>Eukaryota</taxon>
        <taxon>Fungi</taxon>
        <taxon>Dikarya</taxon>
        <taxon>Basidiomycota</taxon>
        <taxon>Agaricomycotina</taxon>
        <taxon>Agaricomycetes</taxon>
        <taxon>Agaricomycetidae</taxon>
        <taxon>Boletales</taxon>
        <taxon>Coniophorineae</taxon>
        <taxon>Serpulaceae</taxon>
        <taxon>Serpula</taxon>
    </lineage>
</organism>
<feature type="compositionally biased region" description="Pro residues" evidence="14">
    <location>
        <begin position="462"/>
        <end position="473"/>
    </location>
</feature>
<evidence type="ECO:0000256" key="8">
    <source>
        <dbReference type="ARBA" id="ARBA00022729"/>
    </source>
</evidence>
<keyword evidence="11" id="KW-0862">Zinc</keyword>
<keyword evidence="12 15" id="KW-1133">Transmembrane helix</keyword>
<keyword evidence="5" id="KW-0808">Transferase</keyword>
<evidence type="ECO:0000256" key="4">
    <source>
        <dbReference type="ARBA" id="ARBA00012483"/>
    </source>
</evidence>
<dbReference type="KEGG" id="sla:SERLADRAFT_363525"/>
<evidence type="ECO:0000256" key="5">
    <source>
        <dbReference type="ARBA" id="ARBA00022679"/>
    </source>
</evidence>
<sequence length="748" mass="83641">MDRNEGTVNPPEAVRIQNQRSSVPSFLFIIFMLFMLTNHSGDEFLARNHYQDALQSLNYQMSNFTAWMNGTESNFTLSAPDSSVAPLLQSFMTFGSQLDPSHSSYFPNVTGFIRGDVNYHNVTPPSLSHPNTSDLAWASLARTYMADPNMTEVLQKIGPWNWSGSEKISWSLMARTPVEVTAANNASARIAMIHGRIDLVDPKNVGDMRLDFEGVHIIGNGSIYGFAEPIGRNIDIRLLPSIVPEGYQNATAHAVEPEIASRINKLKTMIDQGIIDQDSNNDDNSGKSKCGFTLYSQIEPSQVPEQLMDELEEELQRPTGKWTVKSPKLTLNGVLLSKECGILYHINNTEGLRSRTFFRKVTTYAGTAALAYFVLLVLLSRQMDRSRTPAGISRLSRWSFLTQAIVDAVSFAGHITFAILADGRPSLSLVAPAFLACMLFAYEAQFSILINQVQAPEDVVPAPSPIRQTPPSPQEDSSLPTQAPQAAPPTPSVPSEPSFFRLFMQHLRSDPQARIWLGMFFFLTFVVRVIVTPSLALFFVGTMYSSFWLPQIVRSVRRSRSSALSKEYLVGTTICRLYFALYFLACPKNVLDVDRRLWIYILAVFILMQVIVLILQEQLGPTFFLPKRFTSTKMYDYHPPIPSSGVSDPESPDSSLGDCAICMEVIYAEDPRQRQQVAGGLLHKVSARRNYSLAPCSHLFVGASMILIPTYTFNNSFDNDLQKHTECLEKWLAIKNICPQCRRPLPPL</sequence>
<dbReference type="Pfam" id="PF11145">
    <property type="entry name" value="DUF2921"/>
    <property type="match status" value="1"/>
</dbReference>
<comment type="subcellular location">
    <subcellularLocation>
        <location evidence="2">Endomembrane system</location>
        <topology evidence="2">Multi-pass membrane protein</topology>
    </subcellularLocation>
</comment>
<dbReference type="Proteomes" id="UP000008064">
    <property type="component" value="Unassembled WGS sequence"/>
</dbReference>
<dbReference type="RefSeq" id="XP_007322735.1">
    <property type="nucleotide sequence ID" value="XM_007322673.1"/>
</dbReference>
<keyword evidence="7" id="KW-0479">Metal-binding</keyword>
<evidence type="ECO:0000256" key="3">
    <source>
        <dbReference type="ARBA" id="ARBA00004906"/>
    </source>
</evidence>
<evidence type="ECO:0000313" key="17">
    <source>
        <dbReference type="EMBL" id="EGO20769.1"/>
    </source>
</evidence>
<evidence type="ECO:0000256" key="11">
    <source>
        <dbReference type="ARBA" id="ARBA00022833"/>
    </source>
</evidence>
<evidence type="ECO:0000256" key="13">
    <source>
        <dbReference type="ARBA" id="ARBA00023136"/>
    </source>
</evidence>
<dbReference type="AlphaFoldDB" id="F8P8L3"/>
<dbReference type="EMBL" id="GL945440">
    <property type="protein sequence ID" value="EGO20769.1"/>
    <property type="molecule type" value="Genomic_DNA"/>
</dbReference>
<keyword evidence="13 15" id="KW-0472">Membrane</keyword>
<feature type="transmembrane region" description="Helical" evidence="15">
    <location>
        <begin position="597"/>
        <end position="615"/>
    </location>
</feature>
<dbReference type="GO" id="GO:0012505">
    <property type="term" value="C:endomembrane system"/>
    <property type="evidence" value="ECO:0007669"/>
    <property type="project" value="UniProtKB-SubCell"/>
</dbReference>
<evidence type="ECO:0000256" key="2">
    <source>
        <dbReference type="ARBA" id="ARBA00004127"/>
    </source>
</evidence>
<dbReference type="GO" id="GO:0061630">
    <property type="term" value="F:ubiquitin protein ligase activity"/>
    <property type="evidence" value="ECO:0007669"/>
    <property type="project" value="UniProtKB-EC"/>
</dbReference>
<evidence type="ECO:0000256" key="6">
    <source>
        <dbReference type="ARBA" id="ARBA00022692"/>
    </source>
</evidence>
<feature type="transmembrane region" description="Helical" evidence="15">
    <location>
        <begin position="361"/>
        <end position="379"/>
    </location>
</feature>
<feature type="domain" description="SWEET-like" evidence="16">
    <location>
        <begin position="521"/>
        <end position="629"/>
    </location>
</feature>
<evidence type="ECO:0000256" key="15">
    <source>
        <dbReference type="SAM" id="Phobius"/>
    </source>
</evidence>
<evidence type="ECO:0000256" key="7">
    <source>
        <dbReference type="ARBA" id="ARBA00022723"/>
    </source>
</evidence>
<name>F8P8L3_SERL9</name>
<dbReference type="GO" id="GO:0043161">
    <property type="term" value="P:proteasome-mediated ubiquitin-dependent protein catabolic process"/>
    <property type="evidence" value="ECO:0007669"/>
    <property type="project" value="TreeGrafter"/>
</dbReference>
<evidence type="ECO:0000256" key="12">
    <source>
        <dbReference type="ARBA" id="ARBA00022989"/>
    </source>
</evidence>
<keyword evidence="6 15" id="KW-0812">Transmembrane</keyword>
<keyword evidence="10" id="KW-0833">Ubl conjugation pathway</keyword>
<proteinExistence type="predicted"/>